<organism evidence="1 2">
    <name type="scientific">Plesiocystis pacifica SIR-1</name>
    <dbReference type="NCBI Taxonomy" id="391625"/>
    <lineage>
        <taxon>Bacteria</taxon>
        <taxon>Pseudomonadati</taxon>
        <taxon>Myxococcota</taxon>
        <taxon>Polyangia</taxon>
        <taxon>Nannocystales</taxon>
        <taxon>Nannocystaceae</taxon>
        <taxon>Plesiocystis</taxon>
    </lineage>
</organism>
<keyword evidence="2" id="KW-1185">Reference proteome</keyword>
<gene>
    <name evidence="1" type="ORF">PPSIR1_00580</name>
</gene>
<proteinExistence type="predicted"/>
<evidence type="ECO:0008006" key="3">
    <source>
        <dbReference type="Google" id="ProtNLM"/>
    </source>
</evidence>
<evidence type="ECO:0000313" key="1">
    <source>
        <dbReference type="EMBL" id="EDM78183.1"/>
    </source>
</evidence>
<dbReference type="PROSITE" id="PS51257">
    <property type="entry name" value="PROKAR_LIPOPROTEIN"/>
    <property type="match status" value="1"/>
</dbReference>
<dbReference type="AlphaFoldDB" id="A6G7H4"/>
<protein>
    <recommendedName>
        <fullName evidence="3">Lipoprotein</fullName>
    </recommendedName>
</protein>
<evidence type="ECO:0000313" key="2">
    <source>
        <dbReference type="Proteomes" id="UP000005801"/>
    </source>
</evidence>
<comment type="caution">
    <text evidence="1">The sequence shown here is derived from an EMBL/GenBank/DDBJ whole genome shotgun (WGS) entry which is preliminary data.</text>
</comment>
<sequence length="241" mass="24707">MRRKLRAMGLRSPCRTSFPAPLLPALVLGFGLGCFSDPGGADEGDEGDETEACAGVIDECGVCGGPGGPCTGCTVAGSSNYDPMAELNDGTCSCTPAGGSIADQSQLESNLGGGGMDVWQSFTPGVAGGLASLTIETGSPLDPEPATVTLEILEGEGLGGTTLTSFEAVFQPGLASLQTFELAEPVPLAVGERYTFRIVVPEQTSGYLSYQDGDPYPEGTSSIDGDRDLTFRTEMVTCAPE</sequence>
<name>A6G7H4_9BACT</name>
<dbReference type="EMBL" id="ABCS01000034">
    <property type="protein sequence ID" value="EDM78183.1"/>
    <property type="molecule type" value="Genomic_DNA"/>
</dbReference>
<dbReference type="Proteomes" id="UP000005801">
    <property type="component" value="Unassembled WGS sequence"/>
</dbReference>
<reference evidence="1 2" key="1">
    <citation type="submission" date="2007-06" db="EMBL/GenBank/DDBJ databases">
        <authorList>
            <person name="Shimkets L."/>
            <person name="Ferriera S."/>
            <person name="Johnson J."/>
            <person name="Kravitz S."/>
            <person name="Beeson K."/>
            <person name="Sutton G."/>
            <person name="Rogers Y.-H."/>
            <person name="Friedman R."/>
            <person name="Frazier M."/>
            <person name="Venter J.C."/>
        </authorList>
    </citation>
    <scope>NUCLEOTIDE SEQUENCE [LARGE SCALE GENOMIC DNA]</scope>
    <source>
        <strain evidence="1 2">SIR-1</strain>
    </source>
</reference>
<dbReference type="STRING" id="391625.PPSIR1_00580"/>
<accession>A6G7H4</accession>